<evidence type="ECO:0000313" key="5">
    <source>
        <dbReference type="Proteomes" id="UP000619976"/>
    </source>
</evidence>
<dbReference type="Pfam" id="PF02798">
    <property type="entry name" value="GST_N"/>
    <property type="match status" value="1"/>
</dbReference>
<dbReference type="SFLD" id="SFLDG00358">
    <property type="entry name" value="Main_(cytGST)"/>
    <property type="match status" value="1"/>
</dbReference>
<dbReference type="Gene3D" id="1.20.1050.10">
    <property type="match status" value="1"/>
</dbReference>
<sequence>MNELILYTNTMSRGNTVELFLKMLDVPYQRVELEYGEPMRTPEYLAINPMAKVPALVDGEIVVTETAAICAYLADKFIEKGFAPAINSPERAVYYRWFFFTAGPIESAFTVKEVGIELNEEQQKSSGFGSFERAFHCLETGIASANPYICGKNLTAVDVYVGYFLIFLCKYALIQPTPLINQYLDSLALNNEIKQLLESLGLR</sequence>
<dbReference type="SFLD" id="SFLDS00019">
    <property type="entry name" value="Glutathione_Transferase_(cytos"/>
    <property type="match status" value="1"/>
</dbReference>
<dbReference type="InterPro" id="IPR036249">
    <property type="entry name" value="Thioredoxin-like_sf"/>
</dbReference>
<dbReference type="CDD" id="cd03046">
    <property type="entry name" value="GST_N_GTT1_like"/>
    <property type="match status" value="1"/>
</dbReference>
<gene>
    <name evidence="2" type="primary">yfcG_2</name>
    <name evidence="2" type="ORF">BN1804_02362</name>
    <name evidence="3" type="ORF">JFQ69_03715</name>
</gene>
<dbReference type="Proteomes" id="UP000183920">
    <property type="component" value="Unassembled WGS sequence"/>
</dbReference>
<dbReference type="InterPro" id="IPR040079">
    <property type="entry name" value="Glutathione_S-Trfase"/>
</dbReference>
<dbReference type="InterPro" id="IPR036282">
    <property type="entry name" value="Glutathione-S-Trfase_C_sf"/>
</dbReference>
<dbReference type="SUPFAM" id="SSF47616">
    <property type="entry name" value="GST C-terminal domain-like"/>
    <property type="match status" value="1"/>
</dbReference>
<name>A0A0G4QC59_9GAMM</name>
<proteinExistence type="predicted"/>
<dbReference type="EMBL" id="CVRY01000004">
    <property type="protein sequence ID" value="CRL63154.1"/>
    <property type="molecule type" value="Genomic_DNA"/>
</dbReference>
<feature type="domain" description="GST N-terminal" evidence="1">
    <location>
        <begin position="1"/>
        <end position="81"/>
    </location>
</feature>
<evidence type="ECO:0000313" key="4">
    <source>
        <dbReference type="Proteomes" id="UP000183920"/>
    </source>
</evidence>
<organism evidence="2 4">
    <name type="scientific">Proteus penneri</name>
    <dbReference type="NCBI Taxonomy" id="102862"/>
    <lineage>
        <taxon>Bacteria</taxon>
        <taxon>Pseudomonadati</taxon>
        <taxon>Pseudomonadota</taxon>
        <taxon>Gammaproteobacteria</taxon>
        <taxon>Enterobacterales</taxon>
        <taxon>Morganellaceae</taxon>
        <taxon>Proteus</taxon>
    </lineage>
</organism>
<evidence type="ECO:0000259" key="1">
    <source>
        <dbReference type="PROSITE" id="PS50404"/>
    </source>
</evidence>
<protein>
    <submittedName>
        <fullName evidence="2">Disulfide-bond oxidoreductase YfcG</fullName>
    </submittedName>
    <submittedName>
        <fullName evidence="3">Glutathione S-transferase family protein</fullName>
    </submittedName>
</protein>
<keyword evidence="5" id="KW-1185">Reference proteome</keyword>
<evidence type="ECO:0000313" key="3">
    <source>
        <dbReference type="EMBL" id="MBJ2116780.1"/>
    </source>
</evidence>
<dbReference type="Gene3D" id="3.40.30.10">
    <property type="entry name" value="Glutaredoxin"/>
    <property type="match status" value="1"/>
</dbReference>
<evidence type="ECO:0000313" key="2">
    <source>
        <dbReference type="EMBL" id="CRL63154.1"/>
    </source>
</evidence>
<dbReference type="InterPro" id="IPR004045">
    <property type="entry name" value="Glutathione_S-Trfase_N"/>
</dbReference>
<dbReference type="PANTHER" id="PTHR44051:SF8">
    <property type="entry name" value="GLUTATHIONE S-TRANSFERASE GSTA"/>
    <property type="match status" value="1"/>
</dbReference>
<reference evidence="4" key="2">
    <citation type="submission" date="2015-06" db="EMBL/GenBank/DDBJ databases">
        <authorList>
            <person name="Urmite Genomes"/>
        </authorList>
    </citation>
    <scope>NUCLEOTIDE SEQUENCE [LARGE SCALE GENOMIC DNA]</scope>
    <source>
        <strain evidence="4">CSUR P1867</strain>
    </source>
</reference>
<dbReference type="EMBL" id="JAEKCB010000001">
    <property type="protein sequence ID" value="MBJ2116780.1"/>
    <property type="molecule type" value="Genomic_DNA"/>
</dbReference>
<reference evidence="2" key="1">
    <citation type="submission" date="2015-06" db="EMBL/GenBank/DDBJ databases">
        <authorList>
            <person name="Urmite Genomes Urmite Genomes"/>
        </authorList>
    </citation>
    <scope>NUCLEOTIDE SEQUENCE [LARGE SCALE GENOMIC DNA]</scope>
    <source>
        <strain evidence="2">CSUR P1867</strain>
    </source>
</reference>
<dbReference type="PANTHER" id="PTHR44051">
    <property type="entry name" value="GLUTATHIONE S-TRANSFERASE-RELATED"/>
    <property type="match status" value="1"/>
</dbReference>
<reference evidence="3 5" key="3">
    <citation type="submission" date="2020-12" db="EMBL/GenBank/DDBJ databases">
        <title>Enhanced detection system for hospital associated transmission using whole genome sequencing surveillance.</title>
        <authorList>
            <person name="Harrison L.H."/>
            <person name="Van Tyne D."/>
            <person name="Marsh J.W."/>
            <person name="Griffith M.P."/>
            <person name="Snyder D.J."/>
            <person name="Cooper V.S."/>
            <person name="Mustapha M."/>
        </authorList>
    </citation>
    <scope>NUCLEOTIDE SEQUENCE [LARGE SCALE GENOMIC DNA]</scope>
    <source>
        <strain evidence="3 5">PR00195</strain>
    </source>
</reference>
<dbReference type="Proteomes" id="UP000619976">
    <property type="component" value="Unassembled WGS sequence"/>
</dbReference>
<accession>A0A0G4QC59</accession>
<dbReference type="AlphaFoldDB" id="A0A0G4QC59"/>
<dbReference type="PROSITE" id="PS50404">
    <property type="entry name" value="GST_NTER"/>
    <property type="match status" value="1"/>
</dbReference>
<dbReference type="RefSeq" id="WP_072064191.1">
    <property type="nucleotide sequence ID" value="NZ_CAXOKJ010000009.1"/>
</dbReference>
<dbReference type="SUPFAM" id="SSF52833">
    <property type="entry name" value="Thioredoxin-like"/>
    <property type="match status" value="1"/>
</dbReference>
<dbReference type="GeneID" id="76523243"/>